<sequence>MGLTPKQLEDHVKELAGDGQQTESSFIALIHGDYKLVAQCLRTGQLNANHKALSLALAGYQRGTPNDAWEETVKMLLQDINDPYGRAIFTFVRHGNWHEVISETSLPLNYRIGIALLYLPDIDLSEYINSTTAEAIAKGDIEGICLTGLTEMSIPLFETYIHKFSDLQTAVLALSHVSPRYFTDPRVTVWRETYRSLMDRWGLFEQRATFDMQFTQLSAISNTNHDEGRISSSLPNLAPAVALRCPECEKRNDANMASEPPAENLHPQRIFNSLDGHDGNACPKCGRHMARCAICDVWLGMSTAGSKENGGNDSADEDWIKMGTTFCQACSHSMHTGHAEQWFERNDECPVVGCNCQCLRMDE</sequence>
<organism evidence="5 6">
    <name type="scientific">Ramalina farinacea</name>
    <dbReference type="NCBI Taxonomy" id="258253"/>
    <lineage>
        <taxon>Eukaryota</taxon>
        <taxon>Fungi</taxon>
        <taxon>Dikarya</taxon>
        <taxon>Ascomycota</taxon>
        <taxon>Pezizomycotina</taxon>
        <taxon>Lecanoromycetes</taxon>
        <taxon>OSLEUM clade</taxon>
        <taxon>Lecanoromycetidae</taxon>
        <taxon>Lecanorales</taxon>
        <taxon>Lecanorineae</taxon>
        <taxon>Ramalinaceae</taxon>
        <taxon>Ramalina</taxon>
    </lineage>
</organism>
<evidence type="ECO:0000259" key="3">
    <source>
        <dbReference type="Pfam" id="PF17034"/>
    </source>
</evidence>
<reference evidence="5" key="1">
    <citation type="journal article" date="2023" name="Genome Biol. Evol.">
        <title>First Whole Genome Sequence and Flow Cytometry Genome Size Data for the Lichen-Forming Fungus Ramalina farinacea (Ascomycota).</title>
        <authorList>
            <person name="Llewellyn T."/>
            <person name="Mian S."/>
            <person name="Hill R."/>
            <person name="Leitch I.J."/>
            <person name="Gaya E."/>
        </authorList>
    </citation>
    <scope>NUCLEOTIDE SEQUENCE</scope>
    <source>
        <strain evidence="5">LIQ254RAFAR</strain>
    </source>
</reference>
<dbReference type="InterPro" id="IPR031488">
    <property type="entry name" value="Zn_ribbon_mio"/>
</dbReference>
<evidence type="ECO:0000259" key="4">
    <source>
        <dbReference type="Pfam" id="PF21719"/>
    </source>
</evidence>
<protein>
    <submittedName>
        <fullName evidence="5">Uncharacterized protein</fullName>
    </submittedName>
</protein>
<dbReference type="EMBL" id="JAPUFD010000004">
    <property type="protein sequence ID" value="MDI1486807.1"/>
    <property type="molecule type" value="Genomic_DNA"/>
</dbReference>
<dbReference type="Pfam" id="PF21719">
    <property type="entry name" value="MIOS_a-sol"/>
    <property type="match status" value="1"/>
</dbReference>
<keyword evidence="1" id="KW-0853">WD repeat</keyword>
<dbReference type="InterPro" id="IPR049092">
    <property type="entry name" value="MIOS_a-sol"/>
</dbReference>
<dbReference type="PANTHER" id="PTHR16453:SF9">
    <property type="entry name" value="GATOR COMPLEX PROTEIN MIOS"/>
    <property type="match status" value="1"/>
</dbReference>
<dbReference type="Proteomes" id="UP001161017">
    <property type="component" value="Unassembled WGS sequence"/>
</dbReference>
<dbReference type="GO" id="GO:0005737">
    <property type="term" value="C:cytoplasm"/>
    <property type="evidence" value="ECO:0007669"/>
    <property type="project" value="TreeGrafter"/>
</dbReference>
<evidence type="ECO:0000313" key="6">
    <source>
        <dbReference type="Proteomes" id="UP001161017"/>
    </source>
</evidence>
<comment type="caution">
    <text evidence="5">The sequence shown here is derived from an EMBL/GenBank/DDBJ whole genome shotgun (WGS) entry which is preliminary data.</text>
</comment>
<feature type="domain" description="MIOS-like alpha-solenoid" evidence="4">
    <location>
        <begin position="6"/>
        <end position="118"/>
    </location>
</feature>
<dbReference type="InterPro" id="IPR037593">
    <property type="entry name" value="MIOS/Sea4"/>
</dbReference>
<feature type="domain" description="GATOR2 complex protein MIO zinc-ribbon like" evidence="3">
    <location>
        <begin position="274"/>
        <end position="359"/>
    </location>
</feature>
<evidence type="ECO:0000256" key="1">
    <source>
        <dbReference type="ARBA" id="ARBA00022574"/>
    </source>
</evidence>
<proteinExistence type="predicted"/>
<accession>A0AA43QHU7</accession>
<dbReference type="AlphaFoldDB" id="A0AA43QHU7"/>
<gene>
    <name evidence="5" type="ORF">OHK93_006069</name>
</gene>
<name>A0AA43QHU7_9LECA</name>
<evidence type="ECO:0000256" key="2">
    <source>
        <dbReference type="ARBA" id="ARBA00022737"/>
    </source>
</evidence>
<dbReference type="Pfam" id="PF17034">
    <property type="entry name" value="zinc_ribbon_16"/>
    <property type="match status" value="1"/>
</dbReference>
<keyword evidence="6" id="KW-1185">Reference proteome</keyword>
<dbReference type="PANTHER" id="PTHR16453">
    <property type="entry name" value="WD40 DOMAIN-CONTAINING PROTEIN MIO FAMILY MEMBER"/>
    <property type="match status" value="1"/>
</dbReference>
<keyword evidence="2" id="KW-0677">Repeat</keyword>
<dbReference type="GO" id="GO:1904263">
    <property type="term" value="P:positive regulation of TORC1 signaling"/>
    <property type="evidence" value="ECO:0007669"/>
    <property type="project" value="TreeGrafter"/>
</dbReference>
<evidence type="ECO:0000313" key="5">
    <source>
        <dbReference type="EMBL" id="MDI1486807.1"/>
    </source>
</evidence>